<dbReference type="SMART" id="SM00829">
    <property type="entry name" value="PKS_ER"/>
    <property type="match status" value="1"/>
</dbReference>
<dbReference type="EMBL" id="JAPDMZ010000051">
    <property type="protein sequence ID" value="KAK0553369.1"/>
    <property type="molecule type" value="Genomic_DNA"/>
</dbReference>
<evidence type="ECO:0000313" key="3">
    <source>
        <dbReference type="EMBL" id="KAK0553369.1"/>
    </source>
</evidence>
<dbReference type="SUPFAM" id="SSF51735">
    <property type="entry name" value="NAD(P)-binding Rossmann-fold domains"/>
    <property type="match status" value="1"/>
</dbReference>
<dbReference type="InterPro" id="IPR020843">
    <property type="entry name" value="ER"/>
</dbReference>
<feature type="domain" description="Enoyl reductase (ER)" evidence="2">
    <location>
        <begin position="28"/>
        <end position="342"/>
    </location>
</feature>
<keyword evidence="1" id="KW-0560">Oxidoreductase</keyword>
<dbReference type="AlphaFoldDB" id="A0AAN6JUT7"/>
<protein>
    <recommendedName>
        <fullName evidence="2">Enoyl reductase (ER) domain-containing protein</fullName>
    </recommendedName>
</protein>
<evidence type="ECO:0000256" key="1">
    <source>
        <dbReference type="ARBA" id="ARBA00023002"/>
    </source>
</evidence>
<reference evidence="3" key="1">
    <citation type="journal article" date="2023" name="PhytoFront">
        <title>Draft Genome Resources of Seven Strains of Tilletia horrida, Causal Agent of Kernel Smut of Rice.</title>
        <authorList>
            <person name="Khanal S."/>
            <person name="Antony Babu S."/>
            <person name="Zhou X.G."/>
        </authorList>
    </citation>
    <scope>NUCLEOTIDE SEQUENCE</scope>
    <source>
        <strain evidence="3">TX6</strain>
    </source>
</reference>
<organism evidence="3 4">
    <name type="scientific">Tilletia horrida</name>
    <dbReference type="NCBI Taxonomy" id="155126"/>
    <lineage>
        <taxon>Eukaryota</taxon>
        <taxon>Fungi</taxon>
        <taxon>Dikarya</taxon>
        <taxon>Basidiomycota</taxon>
        <taxon>Ustilaginomycotina</taxon>
        <taxon>Exobasidiomycetes</taxon>
        <taxon>Tilletiales</taxon>
        <taxon>Tilletiaceae</taxon>
        <taxon>Tilletia</taxon>
    </lineage>
</organism>
<dbReference type="InterPro" id="IPR036291">
    <property type="entry name" value="NAD(P)-bd_dom_sf"/>
</dbReference>
<dbReference type="PANTHER" id="PTHR43205:SF42">
    <property type="entry name" value="ALCOHOL DEHYDROGENASE, ZINC-CONTAINING (AFU_ORTHOLOGUE AFUA_7G04530)"/>
    <property type="match status" value="1"/>
</dbReference>
<accession>A0AAN6JUT7</accession>
<evidence type="ECO:0000313" key="4">
    <source>
        <dbReference type="Proteomes" id="UP001176517"/>
    </source>
</evidence>
<dbReference type="Proteomes" id="UP001176517">
    <property type="component" value="Unassembled WGS sequence"/>
</dbReference>
<proteinExistence type="predicted"/>
<dbReference type="FunFam" id="3.40.50.720:FF:000121">
    <property type="entry name" value="Prostaglandin reductase 2"/>
    <property type="match status" value="1"/>
</dbReference>
<dbReference type="InterPro" id="IPR045010">
    <property type="entry name" value="MDR_fam"/>
</dbReference>
<evidence type="ECO:0000259" key="2">
    <source>
        <dbReference type="SMART" id="SM00829"/>
    </source>
</evidence>
<sequence length="345" mass="37516">MSASSSTNKRIVLRERPEAAINPSLNNGTFALKEEPVPSTLQDDEVLVKVLYVSLDPAMRGWLRDVRSYLPPVQIDEVMRASGVGQVVKSNSSKLKEGDFVSGRLCWQQYTAVKSKFLQKIDVFPGVHIEDFLGVFGSGGQTAYWGLHDVIKPKKGETIVVTGAAGSVGTIVVQLAKIYGMRVVAVAGGKEKCDWLQSELKADYALDYKEEGFMKKYKGLLKELGYVDAVFENVGGDILDATLSLCKPHARVALCGAIADYNNAKPKGLQNYTSIIGMRIKVEGFIVLDYQTRFGEAAAQMSKWIKSGELKTHSTVVGNGVEDAPQALVDLFAGANKGKMICKIA</sequence>
<dbReference type="InterPro" id="IPR041694">
    <property type="entry name" value="ADH_N_2"/>
</dbReference>
<dbReference type="CDD" id="cd05288">
    <property type="entry name" value="PGDH"/>
    <property type="match status" value="1"/>
</dbReference>
<name>A0AAN6JUT7_9BASI</name>
<dbReference type="Gene3D" id="3.90.180.10">
    <property type="entry name" value="Medium-chain alcohol dehydrogenases, catalytic domain"/>
    <property type="match status" value="1"/>
</dbReference>
<keyword evidence="4" id="KW-1185">Reference proteome</keyword>
<dbReference type="Pfam" id="PF16884">
    <property type="entry name" value="ADH_N_2"/>
    <property type="match status" value="1"/>
</dbReference>
<dbReference type="SUPFAM" id="SSF50129">
    <property type="entry name" value="GroES-like"/>
    <property type="match status" value="1"/>
</dbReference>
<dbReference type="Gene3D" id="3.40.50.720">
    <property type="entry name" value="NAD(P)-binding Rossmann-like Domain"/>
    <property type="match status" value="1"/>
</dbReference>
<dbReference type="Pfam" id="PF00107">
    <property type="entry name" value="ADH_zinc_N"/>
    <property type="match status" value="1"/>
</dbReference>
<dbReference type="PANTHER" id="PTHR43205">
    <property type="entry name" value="PROSTAGLANDIN REDUCTASE"/>
    <property type="match status" value="1"/>
</dbReference>
<dbReference type="GO" id="GO:0016628">
    <property type="term" value="F:oxidoreductase activity, acting on the CH-CH group of donors, NAD or NADP as acceptor"/>
    <property type="evidence" value="ECO:0007669"/>
    <property type="project" value="InterPro"/>
</dbReference>
<gene>
    <name evidence="3" type="ORF">OC846_002529</name>
</gene>
<dbReference type="InterPro" id="IPR011032">
    <property type="entry name" value="GroES-like_sf"/>
</dbReference>
<comment type="caution">
    <text evidence="3">The sequence shown here is derived from an EMBL/GenBank/DDBJ whole genome shotgun (WGS) entry which is preliminary data.</text>
</comment>
<dbReference type="InterPro" id="IPR013149">
    <property type="entry name" value="ADH-like_C"/>
</dbReference>